<feature type="domain" description="SKP1 component dimerisation" evidence="4">
    <location>
        <begin position="257"/>
        <end position="300"/>
    </location>
</feature>
<feature type="domain" description="SKP1 component dimerisation" evidence="4">
    <location>
        <begin position="108"/>
        <end position="151"/>
    </location>
</feature>
<name>A0ABD3GAY9_9MARC</name>
<evidence type="ECO:0008006" key="8">
    <source>
        <dbReference type="Google" id="ProtNLM"/>
    </source>
</evidence>
<feature type="domain" description="SKP1 component POZ" evidence="5">
    <location>
        <begin position="154"/>
        <end position="211"/>
    </location>
</feature>
<comment type="pathway">
    <text evidence="1">Protein modification; protein ubiquitination.</text>
</comment>
<accession>A0ABD3GAY9</accession>
<dbReference type="Pfam" id="PF03931">
    <property type="entry name" value="Skp1_POZ"/>
    <property type="match status" value="2"/>
</dbReference>
<dbReference type="AlphaFoldDB" id="A0ABD3GAY9"/>
<dbReference type="CDD" id="cd18322">
    <property type="entry name" value="BTB_POZ_SKP1"/>
    <property type="match status" value="2"/>
</dbReference>
<gene>
    <name evidence="6" type="ORF">R1sor_025285</name>
</gene>
<dbReference type="InterPro" id="IPR036296">
    <property type="entry name" value="SKP1-like_dim_sf"/>
</dbReference>
<dbReference type="InterPro" id="IPR016072">
    <property type="entry name" value="Skp1_comp_dimer"/>
</dbReference>
<dbReference type="InterPro" id="IPR001232">
    <property type="entry name" value="SKP1-like"/>
</dbReference>
<reference evidence="6 7" key="1">
    <citation type="submission" date="2024-09" db="EMBL/GenBank/DDBJ databases">
        <title>Chromosome-scale assembly of Riccia sorocarpa.</title>
        <authorList>
            <person name="Paukszto L."/>
        </authorList>
    </citation>
    <scope>NUCLEOTIDE SEQUENCE [LARGE SCALE GENOMIC DNA]</scope>
    <source>
        <strain evidence="6">LP-2024</strain>
        <tissue evidence="6">Aerial parts of the thallus</tissue>
    </source>
</reference>
<evidence type="ECO:0000313" key="7">
    <source>
        <dbReference type="Proteomes" id="UP001633002"/>
    </source>
</evidence>
<keyword evidence="7" id="KW-1185">Reference proteome</keyword>
<evidence type="ECO:0000256" key="3">
    <source>
        <dbReference type="ARBA" id="ARBA00022786"/>
    </source>
</evidence>
<comment type="caution">
    <text evidence="6">The sequence shown here is derived from an EMBL/GenBank/DDBJ whole genome shotgun (WGS) entry which is preliminary data.</text>
</comment>
<dbReference type="Gene3D" id="3.30.710.10">
    <property type="entry name" value="Potassium Channel Kv1.1, Chain A"/>
    <property type="match status" value="2"/>
</dbReference>
<proteinExistence type="inferred from homology"/>
<dbReference type="InterPro" id="IPR016897">
    <property type="entry name" value="SKP1"/>
</dbReference>
<dbReference type="FunFam" id="3.30.710.10:FF:000124">
    <property type="entry name" value="Protein CBG09126"/>
    <property type="match status" value="2"/>
</dbReference>
<dbReference type="SMART" id="SM00512">
    <property type="entry name" value="Skp1"/>
    <property type="match status" value="2"/>
</dbReference>
<evidence type="ECO:0000256" key="1">
    <source>
        <dbReference type="ARBA" id="ARBA00004906"/>
    </source>
</evidence>
<sequence>MSNNRVKLRSTDDEVFEVDEAVAYESHTVKSMIEDAGTENPILLLNVSGKILSKVIEYSKYHLEISKSSDDKAANLEDEIKLWDAEFVKVEQATLFELVLAANYLKIKSLLDLTCNTVAKLIAGMTPEEIRKKSNIKNAVKAEEDGVGRENHRVQLRSTDDEVFEVDEVVAYKSQRVRNMIKDSGTENPIPLNVSSEILYKVLTWYCEYHVENDKCSDEKPATPEDEIKLWDADFMKVDPATLSDLVEAASYLQIRGLRELTCHTLDDTIKTMTPDEIQKTFGRKNKSTPEDEEVKRENQGAFEEIHPYHASQSSALFQLLPTIRFQEGIRHTEKLDLLPPYVLQTAQANPQVGLPTVNYPGSDSNLRFDPSF</sequence>
<dbReference type="Pfam" id="PF01466">
    <property type="entry name" value="Skp1"/>
    <property type="match status" value="2"/>
</dbReference>
<evidence type="ECO:0000313" key="6">
    <source>
        <dbReference type="EMBL" id="KAL3675337.1"/>
    </source>
</evidence>
<comment type="similarity">
    <text evidence="2">Belongs to the SKP1 family.</text>
</comment>
<dbReference type="Proteomes" id="UP001633002">
    <property type="component" value="Unassembled WGS sequence"/>
</dbReference>
<dbReference type="GO" id="GO:0009867">
    <property type="term" value="P:jasmonic acid mediated signaling pathway"/>
    <property type="evidence" value="ECO:0007669"/>
    <property type="project" value="UniProtKB-ARBA"/>
</dbReference>
<evidence type="ECO:0000259" key="5">
    <source>
        <dbReference type="Pfam" id="PF03931"/>
    </source>
</evidence>
<feature type="domain" description="SKP1 component POZ" evidence="5">
    <location>
        <begin position="5"/>
        <end position="63"/>
    </location>
</feature>
<dbReference type="SUPFAM" id="SSF54695">
    <property type="entry name" value="POZ domain"/>
    <property type="match status" value="2"/>
</dbReference>
<dbReference type="InterPro" id="IPR016073">
    <property type="entry name" value="Skp1_comp_POZ"/>
</dbReference>
<dbReference type="PANTHER" id="PTHR11165">
    <property type="entry name" value="SKP1"/>
    <property type="match status" value="1"/>
</dbReference>
<organism evidence="6 7">
    <name type="scientific">Riccia sorocarpa</name>
    <dbReference type="NCBI Taxonomy" id="122646"/>
    <lineage>
        <taxon>Eukaryota</taxon>
        <taxon>Viridiplantae</taxon>
        <taxon>Streptophyta</taxon>
        <taxon>Embryophyta</taxon>
        <taxon>Marchantiophyta</taxon>
        <taxon>Marchantiopsida</taxon>
        <taxon>Marchantiidae</taxon>
        <taxon>Marchantiales</taxon>
        <taxon>Ricciaceae</taxon>
        <taxon>Riccia</taxon>
    </lineage>
</organism>
<dbReference type="EMBL" id="JBJQOH010000008">
    <property type="protein sequence ID" value="KAL3675337.1"/>
    <property type="molecule type" value="Genomic_DNA"/>
</dbReference>
<dbReference type="InterPro" id="IPR011333">
    <property type="entry name" value="SKP1/BTB/POZ_sf"/>
</dbReference>
<evidence type="ECO:0000259" key="4">
    <source>
        <dbReference type="Pfam" id="PF01466"/>
    </source>
</evidence>
<keyword evidence="3" id="KW-0833">Ubl conjugation pathway</keyword>
<dbReference type="SUPFAM" id="SSF81382">
    <property type="entry name" value="Skp1 dimerisation domain-like"/>
    <property type="match status" value="2"/>
</dbReference>
<evidence type="ECO:0000256" key="2">
    <source>
        <dbReference type="ARBA" id="ARBA00009993"/>
    </source>
</evidence>
<protein>
    <recommendedName>
        <fullName evidence="8">SKP1 component POZ domain-containing protein</fullName>
    </recommendedName>
</protein>